<feature type="short sequence motif" description="GXSXG" evidence="2">
    <location>
        <begin position="119"/>
        <end position="123"/>
    </location>
</feature>
<sequence length="874" mass="97055">MMIDAQWSEDSGRRRQAEVARASEEAAPKSHGTTSDCGKGTLASTEVTQTEVRLALVMNGGVSLAVWMGGVTHEIDLLRRASCCDSPEDVDERDRDVFNIWRKLAGDARKRFRVDVISGTSAGGLNGLLLATTIGRGARMADIRGMWEDSASLDSLLPGMGERGLLGGASFKQRIDKALAGIKKNPSNQRGADPAGVDSSDETITLFLTATALGGRRRVATDGYGKHFEIDDHRRLYRFKNQTPGCRYVKESDIWKFDDMALRHFSPDNEAALSLAGRATASFPGAFSPVNERELMEHRIYPDPVYGDPASCVMDGGVLNNAPFGPVLDEITKRRVQRRPVDRVLVYVVPSVGRSADQRVRYWECSQSPTLETFIEAVLRPQEADFRSGAEDLHGRLKNAVLGTREELFQRLIEDSYKERNNGREPANRIYDESAALLLDDYRRSRVRAVMLDVINQCINPSTQTIFAAPDDLNEQEIDEILGRDLPWFPSNDRKLLSHPDLKGWSWGLVTAERVLQTFGHHLGDVLRPHHAPAPFLRSDQRKLVEESASVISDCLRRLLALTDAVKTELKRRANSGEGKCEQRAARLLTEVFEELNVRETAGELVDGAAKCFVQALGNCDSATYWINGDQAVSACLTAEVLTQAFAPPARVIERLTPKFRFLRLGPDSMGPLFHEDRLADLGAQKLYGTHFRHFGAFVDRGWRQSDFAWGRLDAAHHLLPMLLPDDDGRQEKELHRAILDAEKKSPGAGADPRSPAVNVEEQMRRRLDSICNGDCAPLDFGQRKSLETNTQTLLQAKMPGWLPPIISGLIAWLLARRFWSVAFREQQARISGRRRGQAVKSELIRIAATGVALPLTVGILVGALAVFLLIIFL</sequence>
<reference evidence="6 7" key="1">
    <citation type="submission" date="2022-04" db="EMBL/GenBank/DDBJ databases">
        <title>Genome diversity in the genus Frankia.</title>
        <authorList>
            <person name="Carlos-Shanley C."/>
            <person name="Hahn D."/>
        </authorList>
    </citation>
    <scope>NUCLEOTIDE SEQUENCE [LARGE SCALE GENOMIC DNA]</scope>
    <source>
        <strain evidence="6 7">Ag45/Mut15</strain>
    </source>
</reference>
<dbReference type="PROSITE" id="PS51635">
    <property type="entry name" value="PNPLA"/>
    <property type="match status" value="1"/>
</dbReference>
<gene>
    <name evidence="6" type="ORF">MXD59_20725</name>
</gene>
<keyword evidence="7" id="KW-1185">Reference proteome</keyword>
<feature type="active site" description="Proton acceptor" evidence="2">
    <location>
        <position position="315"/>
    </location>
</feature>
<keyword evidence="1 2" id="KW-0443">Lipid metabolism</keyword>
<evidence type="ECO:0000256" key="2">
    <source>
        <dbReference type="PROSITE-ProRule" id="PRU01161"/>
    </source>
</evidence>
<dbReference type="InterPro" id="IPR002641">
    <property type="entry name" value="PNPLA_dom"/>
</dbReference>
<feature type="compositionally biased region" description="Polar residues" evidence="3">
    <location>
        <begin position="31"/>
        <end position="42"/>
    </location>
</feature>
<accession>A0ABT0K2Y0</accession>
<evidence type="ECO:0000256" key="4">
    <source>
        <dbReference type="SAM" id="Phobius"/>
    </source>
</evidence>
<keyword evidence="4" id="KW-0472">Membrane</keyword>
<keyword evidence="2" id="KW-0378">Hydrolase</keyword>
<dbReference type="Gene3D" id="3.40.1090.10">
    <property type="entry name" value="Cytosolic phospholipase A2 catalytic domain"/>
    <property type="match status" value="1"/>
</dbReference>
<feature type="transmembrane region" description="Helical" evidence="4">
    <location>
        <begin position="844"/>
        <end position="873"/>
    </location>
</feature>
<feature type="compositionally biased region" description="Basic and acidic residues" evidence="3">
    <location>
        <begin position="10"/>
        <end position="28"/>
    </location>
</feature>
<protein>
    <submittedName>
        <fullName evidence="6">DUF3376 domain-containing protein</fullName>
    </submittedName>
</protein>
<dbReference type="Pfam" id="PF01734">
    <property type="entry name" value="Patatin"/>
    <property type="match status" value="1"/>
</dbReference>
<dbReference type="InterPro" id="IPR016035">
    <property type="entry name" value="Acyl_Trfase/lysoPLipase"/>
</dbReference>
<evidence type="ECO:0000256" key="3">
    <source>
        <dbReference type="SAM" id="MobiDB-lite"/>
    </source>
</evidence>
<feature type="short sequence motif" description="DGA/G" evidence="2">
    <location>
        <begin position="315"/>
        <end position="317"/>
    </location>
</feature>
<dbReference type="EMBL" id="JALKFT010000028">
    <property type="protein sequence ID" value="MCK9878162.1"/>
    <property type="molecule type" value="Genomic_DNA"/>
</dbReference>
<evidence type="ECO:0000256" key="1">
    <source>
        <dbReference type="ARBA" id="ARBA00023098"/>
    </source>
</evidence>
<evidence type="ECO:0000313" key="6">
    <source>
        <dbReference type="EMBL" id="MCK9878162.1"/>
    </source>
</evidence>
<keyword evidence="2" id="KW-0442">Lipid degradation</keyword>
<feature type="region of interest" description="Disordered" evidence="3">
    <location>
        <begin position="1"/>
        <end position="42"/>
    </location>
</feature>
<feature type="domain" description="PNPLA" evidence="5">
    <location>
        <begin position="56"/>
        <end position="328"/>
    </location>
</feature>
<dbReference type="SUPFAM" id="SSF52151">
    <property type="entry name" value="FabD/lysophospholipase-like"/>
    <property type="match status" value="1"/>
</dbReference>
<comment type="caution">
    <text evidence="6">The sequence shown here is derived from an EMBL/GenBank/DDBJ whole genome shotgun (WGS) entry which is preliminary data.</text>
</comment>
<feature type="active site" description="Nucleophile" evidence="2">
    <location>
        <position position="121"/>
    </location>
</feature>
<dbReference type="InterPro" id="IPR024282">
    <property type="entry name" value="DUF3376"/>
</dbReference>
<evidence type="ECO:0000313" key="7">
    <source>
        <dbReference type="Proteomes" id="UP001201873"/>
    </source>
</evidence>
<dbReference type="Proteomes" id="UP001201873">
    <property type="component" value="Unassembled WGS sequence"/>
</dbReference>
<organism evidence="6 7">
    <name type="scientific">Frankia umida</name>
    <dbReference type="NCBI Taxonomy" id="573489"/>
    <lineage>
        <taxon>Bacteria</taxon>
        <taxon>Bacillati</taxon>
        <taxon>Actinomycetota</taxon>
        <taxon>Actinomycetes</taxon>
        <taxon>Frankiales</taxon>
        <taxon>Frankiaceae</taxon>
        <taxon>Frankia</taxon>
    </lineage>
</organism>
<comment type="caution">
    <text evidence="2">Lacks conserved residue(s) required for the propagation of feature annotation.</text>
</comment>
<keyword evidence="4" id="KW-1133">Transmembrane helix</keyword>
<name>A0ABT0K2Y0_9ACTN</name>
<keyword evidence="4" id="KW-0812">Transmembrane</keyword>
<proteinExistence type="predicted"/>
<dbReference type="Pfam" id="PF11856">
    <property type="entry name" value="DUF3376"/>
    <property type="match status" value="1"/>
</dbReference>
<evidence type="ECO:0000259" key="5">
    <source>
        <dbReference type="PROSITE" id="PS51635"/>
    </source>
</evidence>